<accession>A0A6J4UZI3</accession>
<feature type="region of interest" description="Disordered" evidence="1">
    <location>
        <begin position="1"/>
        <end position="179"/>
    </location>
</feature>
<evidence type="ECO:0000313" key="2">
    <source>
        <dbReference type="EMBL" id="CAA9560610.1"/>
    </source>
</evidence>
<evidence type="ECO:0000256" key="1">
    <source>
        <dbReference type="SAM" id="MobiDB-lite"/>
    </source>
</evidence>
<feature type="compositionally biased region" description="Basic and acidic residues" evidence="1">
    <location>
        <begin position="22"/>
        <end position="43"/>
    </location>
</feature>
<organism evidence="2">
    <name type="scientific">uncultured Thermomicrobiales bacterium</name>
    <dbReference type="NCBI Taxonomy" id="1645740"/>
    <lineage>
        <taxon>Bacteria</taxon>
        <taxon>Pseudomonadati</taxon>
        <taxon>Thermomicrobiota</taxon>
        <taxon>Thermomicrobia</taxon>
        <taxon>Thermomicrobiales</taxon>
        <taxon>environmental samples</taxon>
    </lineage>
</organism>
<keyword evidence="2" id="KW-0378">Hydrolase</keyword>
<feature type="compositionally biased region" description="Basic residues" evidence="1">
    <location>
        <begin position="81"/>
        <end position="112"/>
    </location>
</feature>
<feature type="non-terminal residue" evidence="2">
    <location>
        <position position="195"/>
    </location>
</feature>
<feature type="non-terminal residue" evidence="2">
    <location>
        <position position="1"/>
    </location>
</feature>
<reference evidence="2" key="1">
    <citation type="submission" date="2020-02" db="EMBL/GenBank/DDBJ databases">
        <authorList>
            <person name="Meier V. D."/>
        </authorList>
    </citation>
    <scope>NUCLEOTIDE SEQUENCE</scope>
    <source>
        <strain evidence="2">AVDCRST_MAG19</strain>
    </source>
</reference>
<feature type="compositionally biased region" description="Low complexity" evidence="1">
    <location>
        <begin position="45"/>
        <end position="54"/>
    </location>
</feature>
<proteinExistence type="predicted"/>
<dbReference type="EMBL" id="CADCWL010000073">
    <property type="protein sequence ID" value="CAA9560610.1"/>
    <property type="molecule type" value="Genomic_DNA"/>
</dbReference>
<name>A0A6J4UZI3_9BACT</name>
<dbReference type="EC" id="3.1.4.-" evidence="2"/>
<dbReference type="AlphaFoldDB" id="A0A6J4UZI3"/>
<sequence>ARAGAGIPFHPTHGHRTMGAVGERRGRGADRSARYREAADGDRTGAGPRPLGRATPPPPLRRGRGRVAGNPRRPGAEPRPRPRQRRHHPHRPAARRRLWRRPDRLRRARSDRRRGAGRPERCVARPARSPLRPGGGDGGRRPPPLRPRRRGSGPDGGRLGRRRHTPPGLDRPVAAKPSSFTFFRVLRPGGRIPFL</sequence>
<feature type="compositionally biased region" description="Basic and acidic residues" evidence="1">
    <location>
        <begin position="113"/>
        <end position="123"/>
    </location>
</feature>
<gene>
    <name evidence="2" type="ORF">AVDCRST_MAG19-1768</name>
</gene>
<protein>
    <submittedName>
        <fullName evidence="2">Cytoplasmic axial filament protein CafA and Ribonuclease G</fullName>
        <ecNumber evidence="2">3.1.4.-</ecNumber>
    </submittedName>
</protein>
<dbReference type="GO" id="GO:0016787">
    <property type="term" value="F:hydrolase activity"/>
    <property type="evidence" value="ECO:0007669"/>
    <property type="project" value="UniProtKB-KW"/>
</dbReference>